<gene>
    <name evidence="2" type="ORF">NCTC7357_05293</name>
</gene>
<protein>
    <submittedName>
        <fullName evidence="2">EF hand domain-containing protein</fullName>
    </submittedName>
</protein>
<evidence type="ECO:0000313" key="2">
    <source>
        <dbReference type="EMBL" id="VEF76914.1"/>
    </source>
</evidence>
<accession>A0AAX3G1G7</accession>
<evidence type="ECO:0000256" key="1">
    <source>
        <dbReference type="SAM" id="MobiDB-lite"/>
    </source>
</evidence>
<dbReference type="AlphaFoldDB" id="A0AAX3G1G7"/>
<feature type="region of interest" description="Disordered" evidence="1">
    <location>
        <begin position="632"/>
        <end position="658"/>
    </location>
</feature>
<proteinExistence type="predicted"/>
<evidence type="ECO:0000313" key="3">
    <source>
        <dbReference type="Proteomes" id="UP000277437"/>
    </source>
</evidence>
<dbReference type="CDD" id="cd12797">
    <property type="entry name" value="M23_peptidase"/>
    <property type="match status" value="1"/>
</dbReference>
<dbReference type="InterPro" id="IPR023346">
    <property type="entry name" value="Lysozyme-like_dom_sf"/>
</dbReference>
<dbReference type="Gene3D" id="2.70.70.10">
    <property type="entry name" value="Glucose Permease (Domain IIA)"/>
    <property type="match status" value="1"/>
</dbReference>
<sequence length="796" mass="88997">MIISPPFLPAPVAGESDEAFIERAMVGGVPGDGGFPLSFDLNWHGGIHLSSPKENERFLPVRAIADGKLAYFRNPEAEVVDADHPLRFRRGWTDNGCVVLRHETEIGEGAQSTVVFYSIYMHLSKINLTQPQVGMTIHRKDNIGEAGSIYGDKGRIHFEIVADQSQIAHLVGRATQDLDYQSNNGRTDSCWGDMYFFVPPEVLLYGATPSDRRQPQNNTSVVYRCPAMPTNAPVQEVGSPSPSASSPSTVDGYEWAVASQLQQGIFVRMSYEKGQCTLASFYVSGVEIGAQKEEANYEYNLYTTANQLYPQSPSAGYELLRFGRVLGADTIQPADAAHWRQIKFPGKAGEQSKVGWVNLNAPTVTKFSDADFPQWQGWRLIDDDVDTDSHCQSPFIRGLLELGQDTVQSSNNDAVSIAKSPGYAVLSQEEKQQLSERYSTEHELSMSRLSLPDTQKQIKRLVCKFSTEWKLSDFDIRYDWLLKVSDGGPMPQDKYDKLKAYQSSLAFWEQANLAGIDSKHWHFHPTEFIRVFRKCGWFSNDELLKVLKQAPATGRQRAAGLRIQTNKMLAKYLISGSKLRVAHFFAQVGIETGWWQYREEIGNERYFRTMYEVITPTEAGEDYDRAVNLQRNLPSGRRPVELPNPGPHPKPTTNRPSYVAARPGQIATKASGMDNGIANSSNGGMVGDGNRFHGRGFLQITGRRNYKSYEKYRGKNFTSDPNPALLSSDDYNACDASGFFWSREKINRRADQGPSSETSRVVGSIINLGNPNGTPNHNIERQQALEPIWKALNDNI</sequence>
<dbReference type="Gene3D" id="1.10.530.10">
    <property type="match status" value="1"/>
</dbReference>
<organism evidence="2 3">
    <name type="scientific">Pseudomonas chlororaphis</name>
    <dbReference type="NCBI Taxonomy" id="587753"/>
    <lineage>
        <taxon>Bacteria</taxon>
        <taxon>Pseudomonadati</taxon>
        <taxon>Pseudomonadota</taxon>
        <taxon>Gammaproteobacteria</taxon>
        <taxon>Pseudomonadales</taxon>
        <taxon>Pseudomonadaceae</taxon>
        <taxon>Pseudomonas</taxon>
    </lineage>
</organism>
<dbReference type="InterPro" id="IPR011055">
    <property type="entry name" value="Dup_hybrid_motif"/>
</dbReference>
<dbReference type="Proteomes" id="UP000277437">
    <property type="component" value="Chromosome"/>
</dbReference>
<reference evidence="2 3" key="1">
    <citation type="submission" date="2018-12" db="EMBL/GenBank/DDBJ databases">
        <authorList>
            <consortium name="Pathogen Informatics"/>
        </authorList>
    </citation>
    <scope>NUCLEOTIDE SEQUENCE [LARGE SCALE GENOMIC DNA]</scope>
    <source>
        <strain evidence="2 3">NCTC7357</strain>
    </source>
</reference>
<dbReference type="SUPFAM" id="SSF53955">
    <property type="entry name" value="Lysozyme-like"/>
    <property type="match status" value="1"/>
</dbReference>
<dbReference type="RefSeq" id="WP_124323749.1">
    <property type="nucleotide sequence ID" value="NZ_CP118137.1"/>
</dbReference>
<name>A0AAX3G1G7_9PSED</name>
<dbReference type="EMBL" id="LR134334">
    <property type="protein sequence ID" value="VEF76914.1"/>
    <property type="molecule type" value="Genomic_DNA"/>
</dbReference>